<comment type="caution">
    <text evidence="1">The sequence shown here is derived from an EMBL/GenBank/DDBJ whole genome shotgun (WGS) entry which is preliminary data.</text>
</comment>
<dbReference type="AlphaFoldDB" id="A0A443IY11"/>
<proteinExistence type="predicted"/>
<reference evidence="1 2" key="1">
    <citation type="submission" date="2019-01" db="EMBL/GenBank/DDBJ databases">
        <title>Sinorhodobacter populi sp. nov. isolated from the symptomatic bark tissue of Populus euramericana canker.</title>
        <authorList>
            <person name="Xu G."/>
        </authorList>
    </citation>
    <scope>NUCLEOTIDE SEQUENCE [LARGE SCALE GENOMIC DNA]</scope>
    <source>
        <strain evidence="1 2">2D-5</strain>
    </source>
</reference>
<keyword evidence="2" id="KW-1185">Reference proteome</keyword>
<dbReference type="EMBL" id="SAUW01000006">
    <property type="protein sequence ID" value="RWR13068.1"/>
    <property type="molecule type" value="Genomic_DNA"/>
</dbReference>
<dbReference type="RefSeq" id="WP_128269390.1">
    <property type="nucleotide sequence ID" value="NZ_SAUW01000006.1"/>
</dbReference>
<sequence length="243" mass="27531">MTSIEFSGCLDSDILFNPPVWNDLAETQRRLFNPQALINISDRLRAEFYNGHAIGRDMPVIAPEDWTTTLLKPYANGTIGYDLPCLLSADRPARGRIMMCAQDPLRKPGEAKLTVGTFFGIDSDYLRTRRHYWMIWQLIRKCVFAGYDVWVTDAIKVFAGPNVLRKNTSLRELCYSVILEEVDSFRPDKILTFGKEARLAMEKAGVATEITSVAHPTARGMKGPFKDRISLYYQAMFGAETAF</sequence>
<reference evidence="1 2" key="2">
    <citation type="submission" date="2019-01" db="EMBL/GenBank/DDBJ databases">
        <authorList>
            <person name="Li Y."/>
        </authorList>
    </citation>
    <scope>NUCLEOTIDE SEQUENCE [LARGE SCALE GENOMIC DNA]</scope>
    <source>
        <strain evidence="1 2">2D-5</strain>
    </source>
</reference>
<accession>A0A443IY11</accession>
<protein>
    <recommendedName>
        <fullName evidence="3">Uracil-DNA glycosylase</fullName>
    </recommendedName>
</protein>
<dbReference type="Proteomes" id="UP000285710">
    <property type="component" value="Unassembled WGS sequence"/>
</dbReference>
<evidence type="ECO:0000313" key="1">
    <source>
        <dbReference type="EMBL" id="RWR13068.1"/>
    </source>
</evidence>
<evidence type="ECO:0008006" key="3">
    <source>
        <dbReference type="Google" id="ProtNLM"/>
    </source>
</evidence>
<evidence type="ECO:0000313" key="2">
    <source>
        <dbReference type="Proteomes" id="UP000285710"/>
    </source>
</evidence>
<organism evidence="1 2">
    <name type="scientific">Paenirhodobacter populi</name>
    <dbReference type="NCBI Taxonomy" id="2306993"/>
    <lineage>
        <taxon>Bacteria</taxon>
        <taxon>Pseudomonadati</taxon>
        <taxon>Pseudomonadota</taxon>
        <taxon>Alphaproteobacteria</taxon>
        <taxon>Rhodobacterales</taxon>
        <taxon>Rhodobacter group</taxon>
        <taxon>Paenirhodobacter</taxon>
    </lineage>
</organism>
<name>A0A443IY11_9RHOB</name>
<gene>
    <name evidence="1" type="ORF">D2T33_07675</name>
</gene>